<evidence type="ECO:0000256" key="1">
    <source>
        <dbReference type="ARBA" id="ARBA00023125"/>
    </source>
</evidence>
<keyword evidence="1 3" id="KW-0238">DNA-binding</keyword>
<evidence type="ECO:0000313" key="7">
    <source>
        <dbReference type="Proteomes" id="UP001552521"/>
    </source>
</evidence>
<name>A0ABV3HVD8_9ACTN</name>
<evidence type="ECO:0000256" key="3">
    <source>
        <dbReference type="HAMAP-Rule" id="MF_01875"/>
    </source>
</evidence>
<dbReference type="PANTHER" id="PTHR41251:SF1">
    <property type="entry name" value="NON-HOMOLOGOUS END JOINING PROTEIN KU"/>
    <property type="match status" value="1"/>
</dbReference>
<organism evidence="6 7">
    <name type="scientific">Streptomyces kurssanovii</name>
    <dbReference type="NCBI Taxonomy" id="67312"/>
    <lineage>
        <taxon>Bacteria</taxon>
        <taxon>Bacillati</taxon>
        <taxon>Actinomycetota</taxon>
        <taxon>Actinomycetes</taxon>
        <taxon>Kitasatosporales</taxon>
        <taxon>Streptomycetaceae</taxon>
        <taxon>Streptomyces</taxon>
    </lineage>
</organism>
<evidence type="ECO:0000259" key="5">
    <source>
        <dbReference type="SMART" id="SM00559"/>
    </source>
</evidence>
<keyword evidence="3" id="KW-0227">DNA damage</keyword>
<sequence length="354" mass="38996">MARAMWTGVLSFGLVTLPVGLFTATDDHTVHFHQLQRGTGDRIRNKRVNERTGREVKSEDIVKGYDMGDGQYVVVEPDELDDISPGRSKVVDISGFVDLADIEPVHFARTYYLAPRGKEYFKVYELLRSALHRSRKAGIATLTMRGKEYLTAVRAQESVLVLHTMHYADEIRDPRREFDLPGREKIGPGELGTAEKLVEALSVEWKPEDYHDTYEDRVRELVASKLEGREVVTEAGPPEATNVVDLMEALNRSVERARSGKGRGGARTTAAAKGKRAKDTGARDTKSAKGRKAAERAESTGGSRRKDAGKKQDLAALSKKDLYARATDLGIPGRSSMSRDELLEALTGAGRAAA</sequence>
<comment type="function">
    <text evidence="3">With LigD forms a non-homologous end joining (NHEJ) DNA repair enzyme, which repairs dsDNA breaks with reduced fidelity. Binds linear dsDNA with 5'- and 3'- overhangs but not closed circular dsDNA nor ssDNA. Recruits and stimulates the ligase activity of LigD.</text>
</comment>
<dbReference type="InterPro" id="IPR016194">
    <property type="entry name" value="SPOC-like_C_dom_sf"/>
</dbReference>
<dbReference type="InterPro" id="IPR009187">
    <property type="entry name" value="Prok_Ku"/>
</dbReference>
<dbReference type="RefSeq" id="WP_364594603.1">
    <property type="nucleotide sequence ID" value="NZ_JBFAQK010000021.1"/>
</dbReference>
<evidence type="ECO:0000256" key="2">
    <source>
        <dbReference type="ARBA" id="ARBA00023172"/>
    </source>
</evidence>
<feature type="region of interest" description="Disordered" evidence="4">
    <location>
        <begin position="255"/>
        <end position="354"/>
    </location>
</feature>
<comment type="similarity">
    <text evidence="3">Belongs to the prokaryotic Ku family.</text>
</comment>
<dbReference type="Gene3D" id="2.40.290.10">
    <property type="match status" value="1"/>
</dbReference>
<accession>A0ABV3HVD8</accession>
<dbReference type="Proteomes" id="UP001552521">
    <property type="component" value="Unassembled WGS sequence"/>
</dbReference>
<feature type="domain" description="Ku" evidence="5">
    <location>
        <begin position="53"/>
        <end position="183"/>
    </location>
</feature>
<dbReference type="SUPFAM" id="SSF100939">
    <property type="entry name" value="SPOC domain-like"/>
    <property type="match status" value="1"/>
</dbReference>
<keyword evidence="3" id="KW-0234">DNA repair</keyword>
<dbReference type="PANTHER" id="PTHR41251">
    <property type="entry name" value="NON-HOMOLOGOUS END JOINING PROTEIN KU"/>
    <property type="match status" value="1"/>
</dbReference>
<keyword evidence="2 3" id="KW-0233">DNA recombination</keyword>
<dbReference type="Pfam" id="PF02735">
    <property type="entry name" value="Ku"/>
    <property type="match status" value="1"/>
</dbReference>
<reference evidence="6 7" key="1">
    <citation type="submission" date="2024-06" db="EMBL/GenBank/DDBJ databases">
        <title>The Natural Products Discovery Center: Release of the First 8490 Sequenced Strains for Exploring Actinobacteria Biosynthetic Diversity.</title>
        <authorList>
            <person name="Kalkreuter E."/>
            <person name="Kautsar S.A."/>
            <person name="Yang D."/>
            <person name="Bader C.D."/>
            <person name="Teijaro C.N."/>
            <person name="Fluegel L."/>
            <person name="Davis C.M."/>
            <person name="Simpson J.R."/>
            <person name="Lauterbach L."/>
            <person name="Steele A.D."/>
            <person name="Gui C."/>
            <person name="Meng S."/>
            <person name="Li G."/>
            <person name="Viehrig K."/>
            <person name="Ye F."/>
            <person name="Su P."/>
            <person name="Kiefer A.F."/>
            <person name="Nichols A."/>
            <person name="Cepeda A.J."/>
            <person name="Yan W."/>
            <person name="Fan B."/>
            <person name="Jiang Y."/>
            <person name="Adhikari A."/>
            <person name="Zheng C.-J."/>
            <person name="Schuster L."/>
            <person name="Cowan T.M."/>
            <person name="Smanski M.J."/>
            <person name="Chevrette M.G."/>
            <person name="De Carvalho L.P.S."/>
            <person name="Shen B."/>
        </authorList>
    </citation>
    <scope>NUCLEOTIDE SEQUENCE [LARGE SCALE GENOMIC DNA]</scope>
    <source>
        <strain evidence="6 7">NPDC049344</strain>
    </source>
</reference>
<comment type="subunit">
    <text evidence="3">Homodimer. Interacts with LigD.</text>
</comment>
<dbReference type="CDD" id="cd00789">
    <property type="entry name" value="KU_like"/>
    <property type="match status" value="1"/>
</dbReference>
<dbReference type="InterPro" id="IPR006164">
    <property type="entry name" value="DNA_bd_Ku70/Ku80"/>
</dbReference>
<evidence type="ECO:0000313" key="6">
    <source>
        <dbReference type="EMBL" id="MEV4682532.1"/>
    </source>
</evidence>
<keyword evidence="7" id="KW-1185">Reference proteome</keyword>
<dbReference type="EMBL" id="JBFAQK010000021">
    <property type="protein sequence ID" value="MEV4682532.1"/>
    <property type="molecule type" value="Genomic_DNA"/>
</dbReference>
<dbReference type="SMART" id="SM00559">
    <property type="entry name" value="Ku78"/>
    <property type="match status" value="1"/>
</dbReference>
<gene>
    <name evidence="3" type="primary">ku</name>
    <name evidence="6" type="ORF">AB0K36_17320</name>
</gene>
<dbReference type="PIRSF" id="PIRSF006493">
    <property type="entry name" value="Prok_Ku"/>
    <property type="match status" value="1"/>
</dbReference>
<feature type="compositionally biased region" description="Basic and acidic residues" evidence="4">
    <location>
        <begin position="277"/>
        <end position="323"/>
    </location>
</feature>
<comment type="caution">
    <text evidence="6">The sequence shown here is derived from an EMBL/GenBank/DDBJ whole genome shotgun (WGS) entry which is preliminary data.</text>
</comment>
<protein>
    <recommendedName>
        <fullName evidence="3">Non-homologous end joining protein Ku</fullName>
    </recommendedName>
</protein>
<dbReference type="NCBIfam" id="TIGR02772">
    <property type="entry name" value="Ku_bact"/>
    <property type="match status" value="1"/>
</dbReference>
<evidence type="ECO:0000256" key="4">
    <source>
        <dbReference type="SAM" id="MobiDB-lite"/>
    </source>
</evidence>
<proteinExistence type="inferred from homology"/>
<dbReference type="HAMAP" id="MF_01875">
    <property type="entry name" value="Prokaryotic_Ku"/>
    <property type="match status" value="1"/>
</dbReference>